<feature type="domain" description="DUF4397" evidence="1">
    <location>
        <begin position="93"/>
        <end position="167"/>
    </location>
</feature>
<reference evidence="2 3" key="1">
    <citation type="submission" date="2019-03" db="EMBL/GenBank/DDBJ databases">
        <title>Genomic Encyclopedia of Type Strains, Phase IV (KMG-IV): sequencing the most valuable type-strain genomes for metagenomic binning, comparative biology and taxonomic classification.</title>
        <authorList>
            <person name="Goeker M."/>
        </authorList>
    </citation>
    <scope>NUCLEOTIDE SEQUENCE [LARGE SCALE GENOMIC DNA]</scope>
    <source>
        <strain evidence="2 3">DSM 100059</strain>
    </source>
</reference>
<organism evidence="2 3">
    <name type="scientific">Dinghuibacter silviterrae</name>
    <dbReference type="NCBI Taxonomy" id="1539049"/>
    <lineage>
        <taxon>Bacteria</taxon>
        <taxon>Pseudomonadati</taxon>
        <taxon>Bacteroidota</taxon>
        <taxon>Chitinophagia</taxon>
        <taxon>Chitinophagales</taxon>
        <taxon>Chitinophagaceae</taxon>
        <taxon>Dinghuibacter</taxon>
    </lineage>
</organism>
<dbReference type="Pfam" id="PF14344">
    <property type="entry name" value="DUF4397"/>
    <property type="match status" value="1"/>
</dbReference>
<evidence type="ECO:0000259" key="1">
    <source>
        <dbReference type="Pfam" id="PF14344"/>
    </source>
</evidence>
<protein>
    <submittedName>
        <fullName evidence="2">Uncharacterized protein DUF4397</fullName>
    </submittedName>
</protein>
<comment type="caution">
    <text evidence="2">The sequence shown here is derived from an EMBL/GenBank/DDBJ whole genome shotgun (WGS) entry which is preliminary data.</text>
</comment>
<dbReference type="RefSeq" id="WP_133997951.1">
    <property type="nucleotide sequence ID" value="NZ_SODV01000002.1"/>
</dbReference>
<name>A0A4R8DH28_9BACT</name>
<dbReference type="EMBL" id="SODV01000002">
    <property type="protein sequence ID" value="TDW96825.1"/>
    <property type="molecule type" value="Genomic_DNA"/>
</dbReference>
<dbReference type="AlphaFoldDB" id="A0A4R8DH28"/>
<dbReference type="Proteomes" id="UP000294498">
    <property type="component" value="Unassembled WGS sequence"/>
</dbReference>
<gene>
    <name evidence="2" type="ORF">EDB95_4661</name>
</gene>
<evidence type="ECO:0000313" key="3">
    <source>
        <dbReference type="Proteomes" id="UP000294498"/>
    </source>
</evidence>
<evidence type="ECO:0000313" key="2">
    <source>
        <dbReference type="EMBL" id="TDW96825.1"/>
    </source>
</evidence>
<dbReference type="OrthoDB" id="652342at2"/>
<sequence length="268" mass="29614">MQRIVRLSILFLLLSACRKTVQPDSTSDDALISFICTSPQLINDMSTGIPSYVVIDSSATTNIKSGPGFAKGSQYTYPTTAYNQTQSIPWIYYMHLHPGAHTFTLLDTGLRPRVHDTLNLPANAPTSVYYTDSLGYFRSLVLRDSFNTQDGQVNVRFIDLSPDAGRIFFSIDEKPASVQGFDTTYAYGHNSAFINYPNPVSDSLRINFYQAGDSVDVIARLFLQADPGHAYTFALQGYVNTSPGYTDPLTGNYETPTGGLSVLVYKNY</sequence>
<dbReference type="InterPro" id="IPR025510">
    <property type="entry name" value="DUF4397"/>
</dbReference>
<dbReference type="PROSITE" id="PS51257">
    <property type="entry name" value="PROKAR_LIPOPROTEIN"/>
    <property type="match status" value="1"/>
</dbReference>
<accession>A0A4R8DH28</accession>
<proteinExistence type="predicted"/>
<keyword evidence="3" id="KW-1185">Reference proteome</keyword>